<protein>
    <submittedName>
        <fullName evidence="2">GNAT family N-acetyltransferase</fullName>
    </submittedName>
</protein>
<dbReference type="EMBL" id="BAAACI010000006">
    <property type="protein sequence ID" value="GAA0773735.1"/>
    <property type="molecule type" value="Genomic_DNA"/>
</dbReference>
<evidence type="ECO:0000313" key="2">
    <source>
        <dbReference type="EMBL" id="GAA0773735.1"/>
    </source>
</evidence>
<dbReference type="SUPFAM" id="SSF55729">
    <property type="entry name" value="Acyl-CoA N-acyltransferases (Nat)"/>
    <property type="match status" value="1"/>
</dbReference>
<evidence type="ECO:0000259" key="1">
    <source>
        <dbReference type="PROSITE" id="PS51186"/>
    </source>
</evidence>
<dbReference type="InterPro" id="IPR016181">
    <property type="entry name" value="Acyl_CoA_acyltransferase"/>
</dbReference>
<dbReference type="PANTHER" id="PTHR43415:SF3">
    <property type="entry name" value="GNAT-FAMILY ACETYLTRANSFERASE"/>
    <property type="match status" value="1"/>
</dbReference>
<dbReference type="Proteomes" id="UP001501047">
    <property type="component" value="Unassembled WGS sequence"/>
</dbReference>
<feature type="domain" description="N-acetyltransferase" evidence="1">
    <location>
        <begin position="6"/>
        <end position="162"/>
    </location>
</feature>
<evidence type="ECO:0000313" key="3">
    <source>
        <dbReference type="Proteomes" id="UP001501047"/>
    </source>
</evidence>
<accession>A0ABN1KQV8</accession>
<dbReference type="PANTHER" id="PTHR43415">
    <property type="entry name" value="SPERMIDINE N(1)-ACETYLTRANSFERASE"/>
    <property type="match status" value="1"/>
</dbReference>
<comment type="caution">
    <text evidence="2">The sequence shown here is derived from an EMBL/GenBank/DDBJ whole genome shotgun (WGS) entry which is preliminary data.</text>
</comment>
<dbReference type="Pfam" id="PF13302">
    <property type="entry name" value="Acetyltransf_3"/>
    <property type="match status" value="1"/>
</dbReference>
<gene>
    <name evidence="2" type="ORF">GCM10008908_22400</name>
</gene>
<proteinExistence type="predicted"/>
<dbReference type="Gene3D" id="3.40.630.30">
    <property type="match status" value="1"/>
</dbReference>
<name>A0ABN1KQV8_CLOSU</name>
<dbReference type="PROSITE" id="PS51186">
    <property type="entry name" value="GNAT"/>
    <property type="match status" value="1"/>
</dbReference>
<dbReference type="InterPro" id="IPR000182">
    <property type="entry name" value="GNAT_dom"/>
</dbReference>
<reference evidence="2 3" key="1">
    <citation type="journal article" date="2019" name="Int. J. Syst. Evol. Microbiol.">
        <title>The Global Catalogue of Microorganisms (GCM) 10K type strain sequencing project: providing services to taxonomists for standard genome sequencing and annotation.</title>
        <authorList>
            <consortium name="The Broad Institute Genomics Platform"/>
            <consortium name="The Broad Institute Genome Sequencing Center for Infectious Disease"/>
            <person name="Wu L."/>
            <person name="Ma J."/>
        </authorList>
    </citation>
    <scope>NUCLEOTIDE SEQUENCE [LARGE SCALE GENOMIC DNA]</scope>
    <source>
        <strain evidence="2 3">JCM 1417</strain>
    </source>
</reference>
<sequence>MYMGEITIRETTERDLENIMNLWNNGEVMFFVGFPDGLGITLAQIKEWFKVTIKKPQRCHYSIYAEGIGYCGETFYDVDANHDLASMDIKLSPNAQGKGIATKALGFAIDKAFTEGKVNRVYVEPQSANRKAWTLYEKLGFVSRERPTYLEEDDTYLELTKYEWYKS</sequence>
<keyword evidence="3" id="KW-1185">Reference proteome</keyword>
<organism evidence="2 3">
    <name type="scientific">Clostridium subterminale</name>
    <dbReference type="NCBI Taxonomy" id="1550"/>
    <lineage>
        <taxon>Bacteria</taxon>
        <taxon>Bacillati</taxon>
        <taxon>Bacillota</taxon>
        <taxon>Clostridia</taxon>
        <taxon>Eubacteriales</taxon>
        <taxon>Clostridiaceae</taxon>
        <taxon>Clostridium</taxon>
    </lineage>
</organism>